<gene>
    <name evidence="2" type="ORF">M0R45_027081</name>
</gene>
<feature type="compositionally biased region" description="Polar residues" evidence="1">
    <location>
        <begin position="1"/>
        <end position="31"/>
    </location>
</feature>
<feature type="compositionally biased region" description="Basic and acidic residues" evidence="1">
    <location>
        <begin position="41"/>
        <end position="59"/>
    </location>
</feature>
<dbReference type="AlphaFoldDB" id="A0AAW1X169"/>
<evidence type="ECO:0000313" key="2">
    <source>
        <dbReference type="EMBL" id="KAK9930021.1"/>
    </source>
</evidence>
<proteinExistence type="predicted"/>
<reference evidence="2 3" key="1">
    <citation type="journal article" date="2023" name="G3 (Bethesda)">
        <title>A chromosome-length genome assembly and annotation of blackberry (Rubus argutus, cv. 'Hillquist').</title>
        <authorList>
            <person name="Bruna T."/>
            <person name="Aryal R."/>
            <person name="Dudchenko O."/>
            <person name="Sargent D.J."/>
            <person name="Mead D."/>
            <person name="Buti M."/>
            <person name="Cavallini A."/>
            <person name="Hytonen T."/>
            <person name="Andres J."/>
            <person name="Pham M."/>
            <person name="Weisz D."/>
            <person name="Mascagni F."/>
            <person name="Usai G."/>
            <person name="Natali L."/>
            <person name="Bassil N."/>
            <person name="Fernandez G.E."/>
            <person name="Lomsadze A."/>
            <person name="Armour M."/>
            <person name="Olukolu B."/>
            <person name="Poorten T."/>
            <person name="Britton C."/>
            <person name="Davik J."/>
            <person name="Ashrafi H."/>
            <person name="Aiden E.L."/>
            <person name="Borodovsky M."/>
            <person name="Worthington M."/>
        </authorList>
    </citation>
    <scope>NUCLEOTIDE SEQUENCE [LARGE SCALE GENOMIC DNA]</scope>
    <source>
        <strain evidence="2">PI 553951</strain>
    </source>
</reference>
<sequence>MVPSSPSGRSDQRKANTNGKDLADSLQTSRTIDARAIQNPTREKPITSGFKDKAIEKRTCPGVSRKPSELRSQRCDQKFANLRTRDQIPMLIYVQGGEGSNTTSREIQSMPSNPASSVQKNLSWCIELRSGDLKHPQREPRHDTSIYLPSNAPLFSFAPLSGKEESSIICRENPKPFSTVASSIEKNSNHCIRFKMAKLVMSVNLRGTVDSCCNAACVNRVNMQQDECLIAL</sequence>
<evidence type="ECO:0000313" key="3">
    <source>
        <dbReference type="Proteomes" id="UP001457282"/>
    </source>
</evidence>
<evidence type="ECO:0000256" key="1">
    <source>
        <dbReference type="SAM" id="MobiDB-lite"/>
    </source>
</evidence>
<organism evidence="2 3">
    <name type="scientific">Rubus argutus</name>
    <name type="common">Southern blackberry</name>
    <dbReference type="NCBI Taxonomy" id="59490"/>
    <lineage>
        <taxon>Eukaryota</taxon>
        <taxon>Viridiplantae</taxon>
        <taxon>Streptophyta</taxon>
        <taxon>Embryophyta</taxon>
        <taxon>Tracheophyta</taxon>
        <taxon>Spermatophyta</taxon>
        <taxon>Magnoliopsida</taxon>
        <taxon>eudicotyledons</taxon>
        <taxon>Gunneridae</taxon>
        <taxon>Pentapetalae</taxon>
        <taxon>rosids</taxon>
        <taxon>fabids</taxon>
        <taxon>Rosales</taxon>
        <taxon>Rosaceae</taxon>
        <taxon>Rosoideae</taxon>
        <taxon>Rosoideae incertae sedis</taxon>
        <taxon>Rubus</taxon>
    </lineage>
</organism>
<protein>
    <submittedName>
        <fullName evidence="2">Uncharacterized protein</fullName>
    </submittedName>
</protein>
<name>A0AAW1X169_RUBAR</name>
<accession>A0AAW1X169</accession>
<comment type="caution">
    <text evidence="2">The sequence shown here is derived from an EMBL/GenBank/DDBJ whole genome shotgun (WGS) entry which is preliminary data.</text>
</comment>
<dbReference type="Proteomes" id="UP001457282">
    <property type="component" value="Unassembled WGS sequence"/>
</dbReference>
<feature type="region of interest" description="Disordered" evidence="1">
    <location>
        <begin position="1"/>
        <end position="72"/>
    </location>
</feature>
<dbReference type="EMBL" id="JBEDUW010000005">
    <property type="protein sequence ID" value="KAK9930021.1"/>
    <property type="molecule type" value="Genomic_DNA"/>
</dbReference>
<keyword evidence="3" id="KW-1185">Reference proteome</keyword>